<dbReference type="CDD" id="cd22191">
    <property type="entry name" value="DPBB_RlpA_EXP_N-like"/>
    <property type="match status" value="1"/>
</dbReference>
<dbReference type="EMBL" id="PKSM01000020">
    <property type="protein sequence ID" value="POW21464.1"/>
    <property type="molecule type" value="Genomic_DNA"/>
</dbReference>
<evidence type="ECO:0000313" key="4">
    <source>
        <dbReference type="EMBL" id="POW21464.1"/>
    </source>
</evidence>
<sequence>MFTALTTPLFSLAAIFLIVVDPSQCGHLSRRATASKSAFSHHRFVRRSIVTLTPSSHQRRSMSEEDDDVFPRFGSLSLDDDDSTNFRRSLTDLDDPQDNSSSLEQEKADAEKDWEQFVASTPDEDLDSYPDSFAQDVDSNSSCSDEATDSTDASKTSSNLAASTPPPSQDAAEHKPNKSKHSGASKKKDPQAPNQLEDTAQQNEADAAQRKQAEVDKQKKNAQTDEEKNAEADQEKKAEEDKERQAEADKERKAAEDKEAEAAKAKKEADQANAAKAAEEATKKQAAQPPQSQDNDQTKDVSSIPGTSVQTGTVHKDHKGDSYSAPSSEEHTGDATYYEPGMGACGLTNNSGDMIVAVSKLLYDSFPSERGNPNTNKVCGKRIRATYKGKSCDLTVVDRCEGCLHDDLDMTITAFEKLGSKEEGRLHGMTVFCISIPLLISSINL</sequence>
<evidence type="ECO:0000256" key="3">
    <source>
        <dbReference type="SAM" id="SignalP"/>
    </source>
</evidence>
<dbReference type="SUPFAM" id="SSF50685">
    <property type="entry name" value="Barwin-like endoglucanases"/>
    <property type="match status" value="1"/>
</dbReference>
<dbReference type="AlphaFoldDB" id="A0A2S4WI76"/>
<gene>
    <name evidence="4" type="ORF">PSHT_02308</name>
</gene>
<dbReference type="VEuPathDB" id="FungiDB:PSTT_05317"/>
<dbReference type="VEuPathDB" id="FungiDB:PSHT_02308"/>
<feature type="compositionally biased region" description="Polar residues" evidence="2">
    <location>
        <begin position="192"/>
        <end position="204"/>
    </location>
</feature>
<evidence type="ECO:0008006" key="6">
    <source>
        <dbReference type="Google" id="ProtNLM"/>
    </source>
</evidence>
<evidence type="ECO:0000256" key="2">
    <source>
        <dbReference type="SAM" id="MobiDB-lite"/>
    </source>
</evidence>
<protein>
    <recommendedName>
        <fullName evidence="6">RlpA-like protein double-psi beta-barrel domain-containing protein</fullName>
    </recommendedName>
</protein>
<dbReference type="Proteomes" id="UP000238274">
    <property type="component" value="Unassembled WGS sequence"/>
</dbReference>
<feature type="chain" id="PRO_5015714220" description="RlpA-like protein double-psi beta-barrel domain-containing protein" evidence="3">
    <location>
        <begin position="26"/>
        <end position="445"/>
    </location>
</feature>
<evidence type="ECO:0000313" key="5">
    <source>
        <dbReference type="Proteomes" id="UP000238274"/>
    </source>
</evidence>
<evidence type="ECO:0000256" key="1">
    <source>
        <dbReference type="ARBA" id="ARBA00022729"/>
    </source>
</evidence>
<proteinExistence type="predicted"/>
<dbReference type="OrthoDB" id="623670at2759"/>
<comment type="caution">
    <text evidence="4">The sequence shown here is derived from an EMBL/GenBank/DDBJ whole genome shotgun (WGS) entry which is preliminary data.</text>
</comment>
<reference evidence="5" key="2">
    <citation type="journal article" date="2018" name="BMC Genomics">
        <title>Genomic insights into host adaptation between the wheat stripe rust pathogen (Puccinia striiformis f. sp. tritici) and the barley stripe rust pathogen (Puccinia striiformis f. sp. hordei).</title>
        <authorList>
            <person name="Xia C."/>
            <person name="Wang M."/>
            <person name="Yin C."/>
            <person name="Cornejo O.E."/>
            <person name="Hulbert S.H."/>
            <person name="Chen X."/>
        </authorList>
    </citation>
    <scope>NUCLEOTIDE SEQUENCE [LARGE SCALE GENOMIC DNA]</scope>
    <source>
        <strain evidence="5">93TX-2</strain>
    </source>
</reference>
<dbReference type="InterPro" id="IPR051477">
    <property type="entry name" value="Expansin_CellWall"/>
</dbReference>
<organism evidence="4 5">
    <name type="scientific">Puccinia striiformis</name>
    <dbReference type="NCBI Taxonomy" id="27350"/>
    <lineage>
        <taxon>Eukaryota</taxon>
        <taxon>Fungi</taxon>
        <taxon>Dikarya</taxon>
        <taxon>Basidiomycota</taxon>
        <taxon>Pucciniomycotina</taxon>
        <taxon>Pucciniomycetes</taxon>
        <taxon>Pucciniales</taxon>
        <taxon>Pucciniaceae</taxon>
        <taxon>Puccinia</taxon>
    </lineage>
</organism>
<feature type="compositionally biased region" description="Basic and acidic residues" evidence="2">
    <location>
        <begin position="104"/>
        <end position="115"/>
    </location>
</feature>
<feature type="compositionally biased region" description="Polar residues" evidence="2">
    <location>
        <begin position="288"/>
        <end position="313"/>
    </location>
</feature>
<feature type="compositionally biased region" description="Low complexity" evidence="2">
    <location>
        <begin position="141"/>
        <end position="158"/>
    </location>
</feature>
<reference evidence="5" key="3">
    <citation type="journal article" date="2018" name="Mol. Plant Microbe Interact.">
        <title>Genome sequence resources for the wheat stripe rust pathogen (Puccinia striiformis f. sp. tritici) and the barley stripe rust pathogen (Puccinia striiformis f. sp. hordei).</title>
        <authorList>
            <person name="Xia C."/>
            <person name="Wang M."/>
            <person name="Yin C."/>
            <person name="Cornejo O.E."/>
            <person name="Hulbert S.H."/>
            <person name="Chen X."/>
        </authorList>
    </citation>
    <scope>NUCLEOTIDE SEQUENCE [LARGE SCALE GENOMIC DNA]</scope>
    <source>
        <strain evidence="5">93TX-2</strain>
    </source>
</reference>
<keyword evidence="1 3" id="KW-0732">Signal</keyword>
<feature type="signal peptide" evidence="3">
    <location>
        <begin position="1"/>
        <end position="25"/>
    </location>
</feature>
<accession>A0A2S4WI76</accession>
<name>A0A2S4WI76_9BASI</name>
<keyword evidence="5" id="KW-1185">Reference proteome</keyword>
<dbReference type="Gene3D" id="2.40.40.10">
    <property type="entry name" value="RlpA-like domain"/>
    <property type="match status" value="1"/>
</dbReference>
<feature type="compositionally biased region" description="Basic and acidic residues" evidence="2">
    <location>
        <begin position="207"/>
        <end position="270"/>
    </location>
</feature>
<reference evidence="4 5" key="1">
    <citation type="submission" date="2017-12" db="EMBL/GenBank/DDBJ databases">
        <title>Gene loss provides genomic basis for host adaptation in cereal stripe rust fungi.</title>
        <authorList>
            <person name="Xia C."/>
        </authorList>
    </citation>
    <scope>NUCLEOTIDE SEQUENCE [LARGE SCALE GENOMIC DNA]</scope>
    <source>
        <strain evidence="4 5">93TX-2</strain>
    </source>
</reference>
<dbReference type="PANTHER" id="PTHR31836">
    <property type="match status" value="1"/>
</dbReference>
<feature type="region of interest" description="Disordered" evidence="2">
    <location>
        <begin position="55"/>
        <end position="336"/>
    </location>
</feature>
<dbReference type="PANTHER" id="PTHR31836:SF27">
    <property type="entry name" value="RLPA-LIKE PROTEIN DOUBLE-PSI BETA-BARREL DOMAIN-CONTAINING PROTEIN"/>
    <property type="match status" value="1"/>
</dbReference>
<dbReference type="InterPro" id="IPR036908">
    <property type="entry name" value="RlpA-like_sf"/>
</dbReference>